<dbReference type="RefSeq" id="WP_212521138.1">
    <property type="nucleotide sequence ID" value="NZ_JAGSOH010000110.1"/>
</dbReference>
<gene>
    <name evidence="2" type="ORF">KDK95_27125</name>
</gene>
<reference evidence="2" key="1">
    <citation type="submission" date="2021-04" db="EMBL/GenBank/DDBJ databases">
        <title>Genome based classification of Actinospica acidithermotolerans sp. nov., an actinobacterium isolated from an Indonesian hot spring.</title>
        <authorList>
            <person name="Kusuma A.B."/>
            <person name="Putra K.E."/>
            <person name="Nafisah S."/>
            <person name="Loh J."/>
            <person name="Nouioui I."/>
            <person name="Goodfellow M."/>
        </authorList>
    </citation>
    <scope>NUCLEOTIDE SEQUENCE</scope>
    <source>
        <strain evidence="2">MGRD01-02</strain>
    </source>
</reference>
<evidence type="ECO:0000313" key="3">
    <source>
        <dbReference type="Proteomes" id="UP000676325"/>
    </source>
</evidence>
<evidence type="ECO:0000313" key="2">
    <source>
        <dbReference type="EMBL" id="MBR7830005.1"/>
    </source>
</evidence>
<sequence>MNAHLLSVVAEGTTPNRYSGINPTLNAAVVMGLFLVLLFLVTRLNKDK</sequence>
<comment type="caution">
    <text evidence="2">The sequence shown here is derived from an EMBL/GenBank/DDBJ whole genome shotgun (WGS) entry which is preliminary data.</text>
</comment>
<evidence type="ECO:0000256" key="1">
    <source>
        <dbReference type="SAM" id="Phobius"/>
    </source>
</evidence>
<proteinExistence type="predicted"/>
<accession>A0A941EG73</accession>
<dbReference type="Proteomes" id="UP000676325">
    <property type="component" value="Unassembled WGS sequence"/>
</dbReference>
<keyword evidence="1" id="KW-1133">Transmembrane helix</keyword>
<dbReference type="AlphaFoldDB" id="A0A941EG73"/>
<keyword evidence="1" id="KW-0472">Membrane</keyword>
<keyword evidence="1" id="KW-0812">Transmembrane</keyword>
<keyword evidence="3" id="KW-1185">Reference proteome</keyword>
<name>A0A941EG73_9ACTN</name>
<organism evidence="2 3">
    <name type="scientific">Actinospica acidithermotolerans</name>
    <dbReference type="NCBI Taxonomy" id="2828514"/>
    <lineage>
        <taxon>Bacteria</taxon>
        <taxon>Bacillati</taxon>
        <taxon>Actinomycetota</taxon>
        <taxon>Actinomycetes</taxon>
        <taxon>Catenulisporales</taxon>
        <taxon>Actinospicaceae</taxon>
        <taxon>Actinospica</taxon>
    </lineage>
</organism>
<feature type="transmembrane region" description="Helical" evidence="1">
    <location>
        <begin position="20"/>
        <end position="41"/>
    </location>
</feature>
<dbReference type="EMBL" id="JAGSOH010000110">
    <property type="protein sequence ID" value="MBR7830005.1"/>
    <property type="molecule type" value="Genomic_DNA"/>
</dbReference>
<protein>
    <submittedName>
        <fullName evidence="2">Uncharacterized protein</fullName>
    </submittedName>
</protein>